<dbReference type="EMBL" id="CM004468">
    <property type="protein sequence ID" value="OCT96345.1"/>
    <property type="molecule type" value="Genomic_DNA"/>
</dbReference>
<dbReference type="Proteomes" id="UP000694892">
    <property type="component" value="Chromosome 2L"/>
</dbReference>
<accession>A0A974DRU5</accession>
<dbReference type="AlphaFoldDB" id="A0A974DRU5"/>
<gene>
    <name evidence="1" type="ORF">XELAEV_180140211mg</name>
</gene>
<evidence type="ECO:0000313" key="1">
    <source>
        <dbReference type="EMBL" id="OCT96345.1"/>
    </source>
</evidence>
<feature type="non-terminal residue" evidence="1">
    <location>
        <position position="98"/>
    </location>
</feature>
<reference evidence="2" key="1">
    <citation type="journal article" date="2016" name="Nature">
        <title>Genome evolution in the allotetraploid frog Xenopus laevis.</title>
        <authorList>
            <person name="Session A.M."/>
            <person name="Uno Y."/>
            <person name="Kwon T."/>
            <person name="Chapman J.A."/>
            <person name="Toyoda A."/>
            <person name="Takahashi S."/>
            <person name="Fukui A."/>
            <person name="Hikosaka A."/>
            <person name="Suzuki A."/>
            <person name="Kondo M."/>
            <person name="van Heeringen S.J."/>
            <person name="Quigley I."/>
            <person name="Heinz S."/>
            <person name="Ogino H."/>
            <person name="Ochi H."/>
            <person name="Hellsten U."/>
            <person name="Lyons J.B."/>
            <person name="Simakov O."/>
            <person name="Putnam N."/>
            <person name="Stites J."/>
            <person name="Kuroki Y."/>
            <person name="Tanaka T."/>
            <person name="Michiue T."/>
            <person name="Watanabe M."/>
            <person name="Bogdanovic O."/>
            <person name="Lister R."/>
            <person name="Georgiou G."/>
            <person name="Paranjpe S.S."/>
            <person name="van Kruijsbergen I."/>
            <person name="Shu S."/>
            <person name="Carlson J."/>
            <person name="Kinoshita T."/>
            <person name="Ohta Y."/>
            <person name="Mawaribuchi S."/>
            <person name="Jenkins J."/>
            <person name="Grimwood J."/>
            <person name="Schmutz J."/>
            <person name="Mitros T."/>
            <person name="Mozaffari S.V."/>
            <person name="Suzuki Y."/>
            <person name="Haramoto Y."/>
            <person name="Yamamoto T.S."/>
            <person name="Takagi C."/>
            <person name="Heald R."/>
            <person name="Miller K."/>
            <person name="Haudenschild C."/>
            <person name="Kitzman J."/>
            <person name="Nakayama T."/>
            <person name="Izutsu Y."/>
            <person name="Robert J."/>
            <person name="Fortriede J."/>
            <person name="Burns K."/>
            <person name="Lotay V."/>
            <person name="Karimi K."/>
            <person name="Yasuoka Y."/>
            <person name="Dichmann D.S."/>
            <person name="Flajnik M.F."/>
            <person name="Houston D.W."/>
            <person name="Shendure J."/>
            <person name="DuPasquier L."/>
            <person name="Vize P.D."/>
            <person name="Zorn A.M."/>
            <person name="Ito M."/>
            <person name="Marcotte E.M."/>
            <person name="Wallingford J.B."/>
            <person name="Ito Y."/>
            <person name="Asashima M."/>
            <person name="Ueno N."/>
            <person name="Matsuda Y."/>
            <person name="Veenstra G.J."/>
            <person name="Fujiyama A."/>
            <person name="Harland R.M."/>
            <person name="Taira M."/>
            <person name="Rokhsar D.S."/>
        </authorList>
    </citation>
    <scope>NUCLEOTIDE SEQUENCE [LARGE SCALE GENOMIC DNA]</scope>
    <source>
        <strain evidence="2">J</strain>
    </source>
</reference>
<proteinExistence type="predicted"/>
<organism evidence="1 2">
    <name type="scientific">Xenopus laevis</name>
    <name type="common">African clawed frog</name>
    <dbReference type="NCBI Taxonomy" id="8355"/>
    <lineage>
        <taxon>Eukaryota</taxon>
        <taxon>Metazoa</taxon>
        <taxon>Chordata</taxon>
        <taxon>Craniata</taxon>
        <taxon>Vertebrata</taxon>
        <taxon>Euteleostomi</taxon>
        <taxon>Amphibia</taxon>
        <taxon>Batrachia</taxon>
        <taxon>Anura</taxon>
        <taxon>Pipoidea</taxon>
        <taxon>Pipidae</taxon>
        <taxon>Xenopodinae</taxon>
        <taxon>Xenopus</taxon>
        <taxon>Xenopus</taxon>
    </lineage>
</organism>
<name>A0A974DRU5_XENLA</name>
<evidence type="ECO:0000313" key="2">
    <source>
        <dbReference type="Proteomes" id="UP000694892"/>
    </source>
</evidence>
<sequence>MPNASELTLAFGASALSEFAPVTLGNNCNLAISSEESCESSCQSVGGKAKFGPDTDPTHRAQEMRMESLRFEVKTGDITKECADIIIHLTDNLFTREP</sequence>
<protein>
    <submittedName>
        <fullName evidence="1">Uncharacterized protein</fullName>
    </submittedName>
</protein>